<dbReference type="OrthoDB" id="395886at2"/>
<dbReference type="PROSITE" id="PS00616">
    <property type="entry name" value="HIS_ACID_PHOSPHAT_1"/>
    <property type="match status" value="1"/>
</dbReference>
<dbReference type="Gene3D" id="3.40.50.1240">
    <property type="entry name" value="Phosphoglycerate mutase-like"/>
    <property type="match status" value="2"/>
</dbReference>
<protein>
    <recommendedName>
        <fullName evidence="3">Periplasmic AppA protein</fullName>
    </recommendedName>
</protein>
<evidence type="ECO:0008006" key="3">
    <source>
        <dbReference type="Google" id="ProtNLM"/>
    </source>
</evidence>
<evidence type="ECO:0000313" key="2">
    <source>
        <dbReference type="Proteomes" id="UP000286997"/>
    </source>
</evidence>
<dbReference type="InterPro" id="IPR033379">
    <property type="entry name" value="Acid_Pase_AS"/>
</dbReference>
<organism evidence="1 2">
    <name type="scientific">Methylobacterium oryzihabitans</name>
    <dbReference type="NCBI Taxonomy" id="2499852"/>
    <lineage>
        <taxon>Bacteria</taxon>
        <taxon>Pseudomonadati</taxon>
        <taxon>Pseudomonadota</taxon>
        <taxon>Alphaproteobacteria</taxon>
        <taxon>Hyphomicrobiales</taxon>
        <taxon>Methylobacteriaceae</taxon>
        <taxon>Methylobacterium</taxon>
    </lineage>
</organism>
<dbReference type="SUPFAM" id="SSF53254">
    <property type="entry name" value="Phosphoglycerate mutase-like"/>
    <property type="match status" value="1"/>
</dbReference>
<dbReference type="InterPro" id="IPR000560">
    <property type="entry name" value="His_Pase_clade-2"/>
</dbReference>
<comment type="caution">
    <text evidence="1">The sequence shown here is derived from an EMBL/GenBank/DDBJ whole genome shotgun (WGS) entry which is preliminary data.</text>
</comment>
<reference evidence="1 2" key="1">
    <citation type="submission" date="2019-01" db="EMBL/GenBank/DDBJ databases">
        <authorList>
            <person name="Chen W.-M."/>
        </authorList>
    </citation>
    <scope>NUCLEOTIDE SEQUENCE [LARGE SCALE GENOMIC DNA]</scope>
    <source>
        <strain evidence="1 2">TER-1</strain>
    </source>
</reference>
<evidence type="ECO:0000313" key="1">
    <source>
        <dbReference type="EMBL" id="RVU19785.1"/>
    </source>
</evidence>
<dbReference type="InterPro" id="IPR029033">
    <property type="entry name" value="His_PPase_superfam"/>
</dbReference>
<dbReference type="EMBL" id="SACP01000005">
    <property type="protein sequence ID" value="RVU19785.1"/>
    <property type="molecule type" value="Genomic_DNA"/>
</dbReference>
<dbReference type="AlphaFoldDB" id="A0A3S3UB40"/>
<proteinExistence type="predicted"/>
<dbReference type="Pfam" id="PF00328">
    <property type="entry name" value="His_Phos_2"/>
    <property type="match status" value="1"/>
</dbReference>
<sequence length="409" mass="42583">MIRHLLDVLCSRRLLGGAALAGAILTASPGAALVLDRVVLIQRHGVRAPTQSPEALARFSERGWPGWPVGAGELTPKGARVVGLVADAIRAGYVARGLLPAQGCPGEALAVWADGRVRRTRESGREMADRLAPGCGVPVGAKPDGTRDPVFDSFSETCRLDPEATRAAIAETFGGGLTDPATDTAVRAVWAILRPGETPGPSSVAVKHDGVELKGPLSVAAPASEIMLLEYAQGLPPAEIGWGLATTPAQIGPLLPARNRGEAITGRLPAVSLRRGAAMARLMLAALAGETRAADPAVGPGTRLLALAGHDTNLVNMAGVFGVDWTLPGQPDRAAPATAFALEGWRDEATGERRVGLTLWYAELDGMRALDPAKVHAVPVPLPGCENGLCPLTDLRQRILSRIPSECGR</sequence>
<keyword evidence="2" id="KW-1185">Reference proteome</keyword>
<accession>A0A3S3UB40</accession>
<dbReference type="Proteomes" id="UP000286997">
    <property type="component" value="Unassembled WGS sequence"/>
</dbReference>
<name>A0A3S3UB40_9HYPH</name>
<dbReference type="RefSeq" id="WP_127728169.1">
    <property type="nucleotide sequence ID" value="NZ_SACP01000005.1"/>
</dbReference>
<gene>
    <name evidence="1" type="ORF">EOE48_07500</name>
</gene>